<name>E9E7C1_METAQ</name>
<feature type="domain" description="Plastocyanin-like" evidence="13">
    <location>
        <begin position="164"/>
        <end position="321"/>
    </location>
</feature>
<evidence type="ECO:0000259" key="13">
    <source>
        <dbReference type="Pfam" id="PF00394"/>
    </source>
</evidence>
<evidence type="ECO:0000256" key="2">
    <source>
        <dbReference type="ARBA" id="ARBA00004732"/>
    </source>
</evidence>
<feature type="chain" id="PRO_5003235524" description="Laccase 1" evidence="12">
    <location>
        <begin position="21"/>
        <end position="609"/>
    </location>
</feature>
<dbReference type="AlphaFoldDB" id="E9E7C1"/>
<dbReference type="eggNOG" id="KOG1263">
    <property type="taxonomic scope" value="Eukaryota"/>
</dbReference>
<evidence type="ECO:0000256" key="6">
    <source>
        <dbReference type="ARBA" id="ARBA00022729"/>
    </source>
</evidence>
<dbReference type="PROSITE" id="PS00079">
    <property type="entry name" value="MULTICOPPER_OXIDASE1"/>
    <property type="match status" value="1"/>
</dbReference>
<dbReference type="InterPro" id="IPR033138">
    <property type="entry name" value="Cu_oxidase_CS"/>
</dbReference>
<dbReference type="Gene3D" id="2.60.40.420">
    <property type="entry name" value="Cupredoxins - blue copper proteins"/>
    <property type="match status" value="3"/>
</dbReference>
<evidence type="ECO:0000313" key="16">
    <source>
        <dbReference type="EMBL" id="EFY88163.1"/>
    </source>
</evidence>
<comment type="pathway">
    <text evidence="2">Pigment biosynthesis.</text>
</comment>
<evidence type="ECO:0000256" key="12">
    <source>
        <dbReference type="SAM" id="SignalP"/>
    </source>
</evidence>
<dbReference type="GO" id="GO:0016491">
    <property type="term" value="F:oxidoreductase activity"/>
    <property type="evidence" value="ECO:0007669"/>
    <property type="project" value="UniProtKB-KW"/>
</dbReference>
<comment type="function">
    <text evidence="11">Laccase; part of the Pks1 gene cluster that mediates the biosynthesis of an anthraquinone derivative pigment that contributes to conidial pigmentation that provides protection from UV radiation, heat and cold stress. The polyketide synthase Pks1 produces 1-acetyl-2,4,6,8-tetrahydroxy-9,10-anthraquinone though condensation of acetyl-CoA with malonyl-CoA. The dehydratase EthD and the laccase Mlac1 further convert the anthraquinone derivative into the final conidial pigment.</text>
</comment>
<feature type="domain" description="Plastocyanin-like" evidence="14">
    <location>
        <begin position="416"/>
        <end position="561"/>
    </location>
</feature>
<evidence type="ECO:0000256" key="3">
    <source>
        <dbReference type="ARBA" id="ARBA00010609"/>
    </source>
</evidence>
<keyword evidence="9" id="KW-0325">Glycoprotein</keyword>
<dbReference type="PANTHER" id="PTHR11709">
    <property type="entry name" value="MULTI-COPPER OXIDASE"/>
    <property type="match status" value="1"/>
</dbReference>
<dbReference type="InterPro" id="IPR001117">
    <property type="entry name" value="Cu-oxidase_2nd"/>
</dbReference>
<dbReference type="InterPro" id="IPR045087">
    <property type="entry name" value="Cu-oxidase_fam"/>
</dbReference>
<dbReference type="KEGG" id="maw:19250080"/>
<dbReference type="InParanoid" id="E9E7C1"/>
<evidence type="ECO:0000313" key="17">
    <source>
        <dbReference type="Proteomes" id="UP000002499"/>
    </source>
</evidence>
<dbReference type="STRING" id="655827.E9E7C1"/>
<dbReference type="OrthoDB" id="2121828at2759"/>
<evidence type="ECO:0000256" key="9">
    <source>
        <dbReference type="ARBA" id="ARBA00023180"/>
    </source>
</evidence>
<keyword evidence="6 12" id="KW-0732">Signal</keyword>
<gene>
    <name evidence="16" type="ORF">MAC_05769</name>
</gene>
<keyword evidence="5" id="KW-0479">Metal-binding</keyword>
<dbReference type="InterPro" id="IPR035666">
    <property type="entry name" value="MCO_CuRO_3"/>
</dbReference>
<dbReference type="EMBL" id="GL698515">
    <property type="protein sequence ID" value="EFY88163.1"/>
    <property type="molecule type" value="Genomic_DNA"/>
</dbReference>
<comment type="similarity">
    <text evidence="3">Belongs to the multicopper oxidase family.</text>
</comment>
<comment type="subcellular location">
    <subcellularLocation>
        <location evidence="1">Cell surface</location>
    </subcellularLocation>
</comment>
<dbReference type="InterPro" id="IPR011707">
    <property type="entry name" value="Cu-oxidase-like_N"/>
</dbReference>
<proteinExistence type="inferred from homology"/>
<dbReference type="PANTHER" id="PTHR11709:SF394">
    <property type="entry name" value="FI03373P-RELATED"/>
    <property type="match status" value="1"/>
</dbReference>
<feature type="signal peptide" evidence="12">
    <location>
        <begin position="1"/>
        <end position="20"/>
    </location>
</feature>
<evidence type="ECO:0000256" key="5">
    <source>
        <dbReference type="ARBA" id="ARBA00022723"/>
    </source>
</evidence>
<feature type="domain" description="Plastocyanin-like" evidence="15">
    <location>
        <begin position="38"/>
        <end position="154"/>
    </location>
</feature>
<keyword evidence="8" id="KW-0186">Copper</keyword>
<sequence length="609" mass="68288">MLWLRRTVATLALAAVPVLSLRAYSHDDSFTPDIVLSVTRQNISIGGMYKETTLVNNSLPGPTLRIPERKTIWIRVYNDIENDNVTIHWHGLAQAAYPFSDGTPLASQWPIPPKHFFDYELKAESGTAGTYYYHSHVGFQAGTATGALIVEDPAGAPYTTDGERLVFLQEYWSQSDTQIKNGLESIPLKWPGEPNGWLINGKSISNHRAVDPSTRALNVIDVEPGKTYRFRFVGATALSLALLGFEKHGNLEIIEADGEYTQPYPVDLLQIGSGQRYSALFHAKSCQDLRKDGQLDYYIQLESRDRNRVVTNYAVLRYENACNMTSRPVATNKNPKRPPLNLPPTIDGYLDYALRPLEPNNFPTAVEVTRRVMLNVQVAENRYFIWTINNHTWSEDADALPATVPQTPYLVSLYQNQSAYLPNYEAAAANGGIDPKTGTYPAKIGEVLEIVLQQFGGKSASGWGGGMLDTHPWHGHGIHHYDVGGGKGAWDPNTVEEKLEGKQPVLRDTTMLYRYEKFVKTGEKMGWRVWRIRVEQPGVWMVHCHTLQHMIQGMQTVWVHGDAQDILKIDKPDVEGYLSYGGNVYGNESHTPQVVHFDEMDELDTASLS</sequence>
<dbReference type="InterPro" id="IPR002355">
    <property type="entry name" value="Cu_oxidase_Cu_BS"/>
</dbReference>
<dbReference type="InterPro" id="IPR011706">
    <property type="entry name" value="Cu-oxidase_C"/>
</dbReference>
<organism evidence="17">
    <name type="scientific">Metarhizium acridum (strain CQMa 102)</name>
    <dbReference type="NCBI Taxonomy" id="655827"/>
    <lineage>
        <taxon>Eukaryota</taxon>
        <taxon>Fungi</taxon>
        <taxon>Dikarya</taxon>
        <taxon>Ascomycota</taxon>
        <taxon>Pezizomycotina</taxon>
        <taxon>Sordariomycetes</taxon>
        <taxon>Hypocreomycetidae</taxon>
        <taxon>Hypocreales</taxon>
        <taxon>Clavicipitaceae</taxon>
        <taxon>Metarhizium</taxon>
    </lineage>
</organism>
<reference evidence="16 17" key="1">
    <citation type="journal article" date="2011" name="PLoS Genet.">
        <title>Genome sequencing and comparative transcriptomics of the model entomopathogenic fungi Metarhizium anisopliae and M. acridum.</title>
        <authorList>
            <person name="Gao Q."/>
            <person name="Jin K."/>
            <person name="Ying S.H."/>
            <person name="Zhang Y."/>
            <person name="Xiao G."/>
            <person name="Shang Y."/>
            <person name="Duan Z."/>
            <person name="Hu X."/>
            <person name="Xie X.Q."/>
            <person name="Zhou G."/>
            <person name="Peng G."/>
            <person name="Luo Z."/>
            <person name="Huang W."/>
            <person name="Wang B."/>
            <person name="Fang W."/>
            <person name="Wang S."/>
            <person name="Zhong Y."/>
            <person name="Ma L.J."/>
            <person name="St Leger R.J."/>
            <person name="Zhao G.P."/>
            <person name="Pei Y."/>
            <person name="Feng M.G."/>
            <person name="Xia Y."/>
            <person name="Wang C."/>
        </authorList>
    </citation>
    <scope>NUCLEOTIDE SEQUENCE [LARGE SCALE GENOMIC DNA]</scope>
    <source>
        <strain evidence="16 17">CQMa 102</strain>
    </source>
</reference>
<dbReference type="GO" id="GO:0005507">
    <property type="term" value="F:copper ion binding"/>
    <property type="evidence" value="ECO:0007669"/>
    <property type="project" value="InterPro"/>
</dbReference>
<dbReference type="Pfam" id="PF07731">
    <property type="entry name" value="Cu-oxidase_2"/>
    <property type="match status" value="1"/>
</dbReference>
<dbReference type="Pfam" id="PF00394">
    <property type="entry name" value="Cu-oxidase"/>
    <property type="match status" value="1"/>
</dbReference>
<accession>E9E7C1</accession>
<evidence type="ECO:0000256" key="8">
    <source>
        <dbReference type="ARBA" id="ARBA00023008"/>
    </source>
</evidence>
<dbReference type="GeneID" id="19250080"/>
<dbReference type="NCBIfam" id="TIGR03390">
    <property type="entry name" value="ascorbOXfungal"/>
    <property type="match status" value="1"/>
</dbReference>
<evidence type="ECO:0000256" key="11">
    <source>
        <dbReference type="ARBA" id="ARBA00045661"/>
    </source>
</evidence>
<evidence type="ECO:0000259" key="14">
    <source>
        <dbReference type="Pfam" id="PF07731"/>
    </source>
</evidence>
<dbReference type="GO" id="GO:0009986">
    <property type="term" value="C:cell surface"/>
    <property type="evidence" value="ECO:0007669"/>
    <property type="project" value="UniProtKB-SubCell"/>
</dbReference>
<dbReference type="Pfam" id="PF07732">
    <property type="entry name" value="Cu-oxidase_3"/>
    <property type="match status" value="1"/>
</dbReference>
<dbReference type="PROSITE" id="PS00080">
    <property type="entry name" value="MULTICOPPER_OXIDASE2"/>
    <property type="match status" value="1"/>
</dbReference>
<keyword evidence="17" id="KW-1185">Reference proteome</keyword>
<evidence type="ECO:0000256" key="4">
    <source>
        <dbReference type="ARBA" id="ARBA00015790"/>
    </source>
</evidence>
<dbReference type="InterPro" id="IPR008972">
    <property type="entry name" value="Cupredoxin"/>
</dbReference>
<dbReference type="SUPFAM" id="SSF49503">
    <property type="entry name" value="Cupredoxins"/>
    <property type="match status" value="3"/>
</dbReference>
<keyword evidence="7" id="KW-0560">Oxidoreductase</keyword>
<dbReference type="Proteomes" id="UP000002499">
    <property type="component" value="Unassembled WGS sequence"/>
</dbReference>
<evidence type="ECO:0000256" key="10">
    <source>
        <dbReference type="ARBA" id="ARBA00030989"/>
    </source>
</evidence>
<dbReference type="InterPro" id="IPR017762">
    <property type="entry name" value="Multicopper_oxidase_fun"/>
</dbReference>
<evidence type="ECO:0000256" key="7">
    <source>
        <dbReference type="ARBA" id="ARBA00023002"/>
    </source>
</evidence>
<protein>
    <recommendedName>
        <fullName evidence="4">Laccase 1</fullName>
    </recommendedName>
    <alternativeName>
        <fullName evidence="10">Conidial pigment biosynthesis oxidase Mlac1</fullName>
    </alternativeName>
</protein>
<dbReference type="OMA" id="QWPIAPH"/>
<dbReference type="CDD" id="cd13895">
    <property type="entry name" value="CuRO_3_AAO_like_2"/>
    <property type="match status" value="1"/>
</dbReference>
<evidence type="ECO:0000256" key="1">
    <source>
        <dbReference type="ARBA" id="ARBA00004241"/>
    </source>
</evidence>
<dbReference type="CDD" id="cd13873">
    <property type="entry name" value="CuRO_2_AAO_like_2"/>
    <property type="match status" value="1"/>
</dbReference>
<evidence type="ECO:0000259" key="15">
    <source>
        <dbReference type="Pfam" id="PF07732"/>
    </source>
</evidence>
<dbReference type="HOGENOM" id="CLU_006504_8_3_1"/>